<evidence type="ECO:0000256" key="7">
    <source>
        <dbReference type="SAM" id="MobiDB-lite"/>
    </source>
</evidence>
<evidence type="ECO:0000259" key="8">
    <source>
        <dbReference type="PROSITE" id="PS50103"/>
    </source>
</evidence>
<gene>
    <name evidence="9" type="ORF">Cgig2_022350</name>
</gene>
<evidence type="ECO:0000313" key="10">
    <source>
        <dbReference type="Proteomes" id="UP001153076"/>
    </source>
</evidence>
<feature type="zinc finger region" description="C3H1-type" evidence="5">
    <location>
        <begin position="208"/>
        <end position="236"/>
    </location>
</feature>
<feature type="domain" description="C3H1-type" evidence="8">
    <location>
        <begin position="246"/>
        <end position="274"/>
    </location>
</feature>
<feature type="region of interest" description="Disordered" evidence="7">
    <location>
        <begin position="112"/>
        <end position="146"/>
    </location>
</feature>
<feature type="coiled-coil region" evidence="6">
    <location>
        <begin position="59"/>
        <end position="100"/>
    </location>
</feature>
<evidence type="ECO:0000256" key="3">
    <source>
        <dbReference type="ARBA" id="ARBA00022771"/>
    </source>
</evidence>
<keyword evidence="3 5" id="KW-0863">Zinc-finger</keyword>
<protein>
    <recommendedName>
        <fullName evidence="8">C3H1-type domain-containing protein</fullName>
    </recommendedName>
</protein>
<sequence>MDNINKDDHYALTFSNITSSTNSITPSPPSTPSGPATPEAVAPQSRLYRAQLIVENHLYDELLNRYRLAITRLKEVTREANALEEENKWLRLANEDLTRRLHSLLSFSGQSVGLTAGSSSTSDRNNNGESGGSSSPMSVVDEGEERVSLPKSISVRSPGYFKLANLPPPSAVASNHCGIAPSRRPNRARLRVRKEEKAIELEVYRQGMYKTELCNKWQETGNCPYGQHCQFAHGLSELRPVVRHPRYKTQVCRMVLAGAACPYGHRCHFLHCFPTTNTTS</sequence>
<dbReference type="PANTHER" id="PTHR12547">
    <property type="entry name" value="CCCH ZINC FINGER/TIS11-RELATED"/>
    <property type="match status" value="1"/>
</dbReference>
<dbReference type="InterPro" id="IPR045877">
    <property type="entry name" value="ZFP36-like"/>
</dbReference>
<feature type="compositionally biased region" description="Low complexity" evidence="7">
    <location>
        <begin position="125"/>
        <end position="135"/>
    </location>
</feature>
<feature type="compositionally biased region" description="Polar residues" evidence="7">
    <location>
        <begin position="112"/>
        <end position="124"/>
    </location>
</feature>
<proteinExistence type="predicted"/>
<keyword evidence="4 5" id="KW-0862">Zinc</keyword>
<evidence type="ECO:0000256" key="5">
    <source>
        <dbReference type="PROSITE-ProRule" id="PRU00723"/>
    </source>
</evidence>
<dbReference type="Gene3D" id="4.10.1000.10">
    <property type="entry name" value="Zinc finger, CCCH-type"/>
    <property type="match status" value="2"/>
</dbReference>
<dbReference type="Pfam" id="PF00642">
    <property type="entry name" value="zf-CCCH"/>
    <property type="match status" value="1"/>
</dbReference>
<keyword evidence="6" id="KW-0175">Coiled coil</keyword>
<dbReference type="PANTHER" id="PTHR12547:SF162">
    <property type="entry name" value="ZINC FINGER CCCH DOMAIN-CONTAINING PROTEIN 15"/>
    <property type="match status" value="1"/>
</dbReference>
<evidence type="ECO:0000313" key="9">
    <source>
        <dbReference type="EMBL" id="KAJ8442467.1"/>
    </source>
</evidence>
<comment type="caution">
    <text evidence="9">The sequence shown here is derived from an EMBL/GenBank/DDBJ whole genome shotgun (WGS) entry which is preliminary data.</text>
</comment>
<feature type="zinc finger region" description="C3H1-type" evidence="5">
    <location>
        <begin position="246"/>
        <end position="274"/>
    </location>
</feature>
<evidence type="ECO:0000256" key="6">
    <source>
        <dbReference type="SAM" id="Coils"/>
    </source>
</evidence>
<keyword evidence="2" id="KW-0677">Repeat</keyword>
<feature type="region of interest" description="Disordered" evidence="7">
    <location>
        <begin position="18"/>
        <end position="42"/>
    </location>
</feature>
<evidence type="ECO:0000256" key="1">
    <source>
        <dbReference type="ARBA" id="ARBA00022723"/>
    </source>
</evidence>
<dbReference type="AlphaFoldDB" id="A0A9Q1QHK5"/>
<reference evidence="9" key="1">
    <citation type="submission" date="2022-04" db="EMBL/GenBank/DDBJ databases">
        <title>Carnegiea gigantea Genome sequencing and assembly v2.</title>
        <authorList>
            <person name="Copetti D."/>
            <person name="Sanderson M.J."/>
            <person name="Burquez A."/>
            <person name="Wojciechowski M.F."/>
        </authorList>
    </citation>
    <scope>NUCLEOTIDE SEQUENCE</scope>
    <source>
        <strain evidence="9">SGP5-SGP5p</strain>
        <tissue evidence="9">Aerial part</tissue>
    </source>
</reference>
<evidence type="ECO:0000256" key="4">
    <source>
        <dbReference type="ARBA" id="ARBA00022833"/>
    </source>
</evidence>
<dbReference type="EMBL" id="JAKOGI010000140">
    <property type="protein sequence ID" value="KAJ8442467.1"/>
    <property type="molecule type" value="Genomic_DNA"/>
</dbReference>
<keyword evidence="1 5" id="KW-0479">Metal-binding</keyword>
<dbReference type="GO" id="GO:0008270">
    <property type="term" value="F:zinc ion binding"/>
    <property type="evidence" value="ECO:0007669"/>
    <property type="project" value="UniProtKB-KW"/>
</dbReference>
<keyword evidence="10" id="KW-1185">Reference proteome</keyword>
<dbReference type="InterPro" id="IPR036855">
    <property type="entry name" value="Znf_CCCH_sf"/>
</dbReference>
<feature type="domain" description="C3H1-type" evidence="8">
    <location>
        <begin position="208"/>
        <end position="236"/>
    </location>
</feature>
<name>A0A9Q1QHK5_9CARY</name>
<dbReference type="InterPro" id="IPR000571">
    <property type="entry name" value="Znf_CCCH"/>
</dbReference>
<dbReference type="GO" id="GO:0003729">
    <property type="term" value="F:mRNA binding"/>
    <property type="evidence" value="ECO:0007669"/>
    <property type="project" value="InterPro"/>
</dbReference>
<dbReference type="SMART" id="SM00356">
    <property type="entry name" value="ZnF_C3H1"/>
    <property type="match status" value="2"/>
</dbReference>
<organism evidence="9 10">
    <name type="scientific">Carnegiea gigantea</name>
    <dbReference type="NCBI Taxonomy" id="171969"/>
    <lineage>
        <taxon>Eukaryota</taxon>
        <taxon>Viridiplantae</taxon>
        <taxon>Streptophyta</taxon>
        <taxon>Embryophyta</taxon>
        <taxon>Tracheophyta</taxon>
        <taxon>Spermatophyta</taxon>
        <taxon>Magnoliopsida</taxon>
        <taxon>eudicotyledons</taxon>
        <taxon>Gunneridae</taxon>
        <taxon>Pentapetalae</taxon>
        <taxon>Caryophyllales</taxon>
        <taxon>Cactineae</taxon>
        <taxon>Cactaceae</taxon>
        <taxon>Cactoideae</taxon>
        <taxon>Echinocereeae</taxon>
        <taxon>Carnegiea</taxon>
    </lineage>
</organism>
<dbReference type="SUPFAM" id="SSF90229">
    <property type="entry name" value="CCCH zinc finger"/>
    <property type="match status" value="2"/>
</dbReference>
<dbReference type="Proteomes" id="UP001153076">
    <property type="component" value="Unassembled WGS sequence"/>
</dbReference>
<dbReference type="FunFam" id="4.10.1000.10:FF:000001">
    <property type="entry name" value="zinc finger CCCH domain-containing protein 15-like"/>
    <property type="match status" value="1"/>
</dbReference>
<dbReference type="OrthoDB" id="410307at2759"/>
<accession>A0A9Q1QHK5</accession>
<evidence type="ECO:0000256" key="2">
    <source>
        <dbReference type="ARBA" id="ARBA00022737"/>
    </source>
</evidence>
<dbReference type="PROSITE" id="PS50103">
    <property type="entry name" value="ZF_C3H1"/>
    <property type="match status" value="2"/>
</dbReference>